<gene>
    <name evidence="3" type="ORF">CLV49_0520</name>
    <name evidence="4" type="ORF">ELQ93_17910</name>
</gene>
<dbReference type="Gene3D" id="1.10.30.50">
    <property type="match status" value="1"/>
</dbReference>
<evidence type="ECO:0000313" key="4">
    <source>
        <dbReference type="EMBL" id="RUQ81774.1"/>
    </source>
</evidence>
<dbReference type="RefSeq" id="WP_106562136.1">
    <property type="nucleotide sequence ID" value="NZ_PYAU01000001.1"/>
</dbReference>
<dbReference type="GO" id="GO:0004519">
    <property type="term" value="F:endonuclease activity"/>
    <property type="evidence" value="ECO:0007669"/>
    <property type="project" value="UniProtKB-KW"/>
</dbReference>
<keyword evidence="3" id="KW-0540">Nuclease</keyword>
<dbReference type="AlphaFoldDB" id="A0A2P8GSH2"/>
<keyword evidence="3" id="KW-0255">Endonuclease</keyword>
<evidence type="ECO:0000313" key="6">
    <source>
        <dbReference type="Proteomes" id="UP000268291"/>
    </source>
</evidence>
<protein>
    <submittedName>
        <fullName evidence="3">HNH endonuclease</fullName>
    </submittedName>
</protein>
<proteinExistence type="predicted"/>
<evidence type="ECO:0000256" key="1">
    <source>
        <dbReference type="SAM" id="MobiDB-lite"/>
    </source>
</evidence>
<dbReference type="OrthoDB" id="5177627at2"/>
<dbReference type="Proteomes" id="UP000268291">
    <property type="component" value="Unassembled WGS sequence"/>
</dbReference>
<keyword evidence="3" id="KW-0378">Hydrolase</keyword>
<evidence type="ECO:0000313" key="5">
    <source>
        <dbReference type="Proteomes" id="UP000241203"/>
    </source>
</evidence>
<dbReference type="InterPro" id="IPR003870">
    <property type="entry name" value="DUF222"/>
</dbReference>
<feature type="domain" description="HNH nuclease" evidence="2">
    <location>
        <begin position="246"/>
        <end position="298"/>
    </location>
</feature>
<dbReference type="Pfam" id="PF13391">
    <property type="entry name" value="HNH_2"/>
    <property type="match status" value="1"/>
</dbReference>
<evidence type="ECO:0000259" key="2">
    <source>
        <dbReference type="SMART" id="SM00507"/>
    </source>
</evidence>
<reference evidence="4 6" key="2">
    <citation type="submission" date="2018-12" db="EMBL/GenBank/DDBJ databases">
        <authorList>
            <person name="hu s."/>
            <person name="Xu Y."/>
            <person name="Xu B."/>
            <person name="Li F."/>
        </authorList>
    </citation>
    <scope>NUCLEOTIDE SEQUENCE [LARGE SCALE GENOMIC DNA]</scope>
    <source>
        <strain evidence="4 6">KSW2-17</strain>
    </source>
</reference>
<keyword evidence="6" id="KW-1185">Reference proteome</keyword>
<dbReference type="Pfam" id="PF02720">
    <property type="entry name" value="DUF222"/>
    <property type="match status" value="1"/>
</dbReference>
<comment type="caution">
    <text evidence="3">The sequence shown here is derived from an EMBL/GenBank/DDBJ whole genome shotgun (WGS) entry which is preliminary data.</text>
</comment>
<dbReference type="SMART" id="SM00507">
    <property type="entry name" value="HNHc"/>
    <property type="match status" value="1"/>
</dbReference>
<dbReference type="Proteomes" id="UP000241203">
    <property type="component" value="Unassembled WGS sequence"/>
</dbReference>
<name>A0A2P8GSH2_9MICO</name>
<evidence type="ECO:0000313" key="3">
    <source>
        <dbReference type="EMBL" id="PSL36918.1"/>
    </source>
</evidence>
<dbReference type="InterPro" id="IPR003615">
    <property type="entry name" value="HNH_nuc"/>
</dbReference>
<dbReference type="CDD" id="cd00085">
    <property type="entry name" value="HNHc"/>
    <property type="match status" value="1"/>
</dbReference>
<organism evidence="3 5">
    <name type="scientific">Labedella gwakjiensis</name>
    <dbReference type="NCBI Taxonomy" id="390269"/>
    <lineage>
        <taxon>Bacteria</taxon>
        <taxon>Bacillati</taxon>
        <taxon>Actinomycetota</taxon>
        <taxon>Actinomycetes</taxon>
        <taxon>Micrococcales</taxon>
        <taxon>Microbacteriaceae</taxon>
        <taxon>Labedella</taxon>
    </lineage>
</organism>
<dbReference type="EMBL" id="PYAU01000001">
    <property type="protein sequence ID" value="PSL36918.1"/>
    <property type="molecule type" value="Genomic_DNA"/>
</dbReference>
<accession>A0A2P8GSH2</accession>
<reference evidence="3 5" key="1">
    <citation type="submission" date="2018-03" db="EMBL/GenBank/DDBJ databases">
        <title>Genomic Encyclopedia of Archaeal and Bacterial Type Strains, Phase II (KMG-II): from individual species to whole genera.</title>
        <authorList>
            <person name="Goeker M."/>
        </authorList>
    </citation>
    <scope>NUCLEOTIDE SEQUENCE [LARGE SCALE GENOMIC DNA]</scope>
    <source>
        <strain evidence="3 5">DSM 21548</strain>
    </source>
</reference>
<feature type="region of interest" description="Disordered" evidence="1">
    <location>
        <begin position="317"/>
        <end position="340"/>
    </location>
</feature>
<dbReference type="EMBL" id="RZGY01000006">
    <property type="protein sequence ID" value="RUQ81774.1"/>
    <property type="molecule type" value="Genomic_DNA"/>
</dbReference>
<sequence length="340" mass="36430">MSAGNLGIDAATILTDALDGVSPRVDPVIVAEAEQALVDLAEGSLDHPPLRADLVRGQAQLFVEAIDPDGTRPREELARRRRRFTIGPETRDGLIPVHGLLTLEIGASLTRLIDAHVRRVAFSGVPTPVSDPDTRPLDDSDALVSSVDDRTPAQRRHDTLADIISAATRVKDAPELAGAAPAITVTVTQTTLDSGHGVGSIDGLDTPISVDAIDKMIDSRGIQTVTMNPHRRILALGSVQRCFTSSQRRAITARDGGCVIPGCTTSAGWCEVHHVVPWRDGGQTHTDNGVLLCWGHHQNIDRGPWRLTMPNGIPHVRGPGHPEWTHTTKTRTGPPLTRTG</sequence>